<feature type="signal peptide" evidence="1">
    <location>
        <begin position="1"/>
        <end position="28"/>
    </location>
</feature>
<name>A0ABP6CI21_9ACTN</name>
<dbReference type="RefSeq" id="WP_344545109.1">
    <property type="nucleotide sequence ID" value="NZ_BAAATD010000007.1"/>
</dbReference>
<feature type="chain" id="PRO_5046414405" description="Secreted protein" evidence="1">
    <location>
        <begin position="29"/>
        <end position="162"/>
    </location>
</feature>
<proteinExistence type="predicted"/>
<evidence type="ECO:0000313" key="2">
    <source>
        <dbReference type="EMBL" id="GAA2611870.1"/>
    </source>
</evidence>
<dbReference type="EMBL" id="BAAATD010000007">
    <property type="protein sequence ID" value="GAA2611870.1"/>
    <property type="molecule type" value="Genomic_DNA"/>
</dbReference>
<dbReference type="Proteomes" id="UP001501509">
    <property type="component" value="Unassembled WGS sequence"/>
</dbReference>
<organism evidence="2 3">
    <name type="scientific">Actinomadura fulvescens</name>
    <dbReference type="NCBI Taxonomy" id="46160"/>
    <lineage>
        <taxon>Bacteria</taxon>
        <taxon>Bacillati</taxon>
        <taxon>Actinomycetota</taxon>
        <taxon>Actinomycetes</taxon>
        <taxon>Streptosporangiales</taxon>
        <taxon>Thermomonosporaceae</taxon>
        <taxon>Actinomadura</taxon>
    </lineage>
</organism>
<comment type="caution">
    <text evidence="2">The sequence shown here is derived from an EMBL/GenBank/DDBJ whole genome shotgun (WGS) entry which is preliminary data.</text>
</comment>
<accession>A0ABP6CI21</accession>
<sequence>MRKLTTLTAVGALGTMFTGGLVALPASATADTARPAAAKADTSMRAAGWRCWDARKSVKGASISARVCWKPTKRKGWYHASVGGTVWDTAGDSKRAALRVVHQYRTRTGGSESWGKYIATAKKKGQEAGGAWSSRGSFSGVRNVNVQACTTDRFNLRVKCSK</sequence>
<evidence type="ECO:0000313" key="3">
    <source>
        <dbReference type="Proteomes" id="UP001501509"/>
    </source>
</evidence>
<keyword evidence="1" id="KW-0732">Signal</keyword>
<evidence type="ECO:0008006" key="4">
    <source>
        <dbReference type="Google" id="ProtNLM"/>
    </source>
</evidence>
<evidence type="ECO:0000256" key="1">
    <source>
        <dbReference type="SAM" id="SignalP"/>
    </source>
</evidence>
<protein>
    <recommendedName>
        <fullName evidence="4">Secreted protein</fullName>
    </recommendedName>
</protein>
<keyword evidence="3" id="KW-1185">Reference proteome</keyword>
<gene>
    <name evidence="2" type="ORF">GCM10010411_53050</name>
</gene>
<reference evidence="3" key="1">
    <citation type="journal article" date="2019" name="Int. J. Syst. Evol. Microbiol.">
        <title>The Global Catalogue of Microorganisms (GCM) 10K type strain sequencing project: providing services to taxonomists for standard genome sequencing and annotation.</title>
        <authorList>
            <consortium name="The Broad Institute Genomics Platform"/>
            <consortium name="The Broad Institute Genome Sequencing Center for Infectious Disease"/>
            <person name="Wu L."/>
            <person name="Ma J."/>
        </authorList>
    </citation>
    <scope>NUCLEOTIDE SEQUENCE [LARGE SCALE GENOMIC DNA]</scope>
    <source>
        <strain evidence="3">JCM 6833</strain>
    </source>
</reference>